<dbReference type="InterPro" id="IPR001469">
    <property type="entry name" value="ATP_synth_F1_dsu/esu"/>
</dbReference>
<evidence type="ECO:0000256" key="6">
    <source>
        <dbReference type="ARBA" id="ARBA00023196"/>
    </source>
</evidence>
<reference evidence="13 14" key="1">
    <citation type="submission" date="2016-10" db="EMBL/GenBank/DDBJ databases">
        <authorList>
            <person name="de Groot N.N."/>
        </authorList>
    </citation>
    <scope>NUCLEOTIDE SEQUENCE [LARGE SCALE GENOMIC DNA]</scope>
    <source>
        <strain evidence="13 14">SLAS-1</strain>
    </source>
</reference>
<evidence type="ECO:0000313" key="14">
    <source>
        <dbReference type="Proteomes" id="UP000199476"/>
    </source>
</evidence>
<keyword evidence="5 8" id="KW-0472">Membrane</keyword>
<evidence type="ECO:0000256" key="5">
    <source>
        <dbReference type="ARBA" id="ARBA00023136"/>
    </source>
</evidence>
<dbReference type="HAMAP" id="MF_00530">
    <property type="entry name" value="ATP_synth_epsil_bac"/>
    <property type="match status" value="1"/>
</dbReference>
<evidence type="ECO:0000256" key="4">
    <source>
        <dbReference type="ARBA" id="ARBA00023065"/>
    </source>
</evidence>
<dbReference type="InterPro" id="IPR036771">
    <property type="entry name" value="ATPsynth_dsu/esu_N"/>
</dbReference>
<dbReference type="NCBIfam" id="TIGR01216">
    <property type="entry name" value="ATP_synt_epsi"/>
    <property type="match status" value="1"/>
</dbReference>
<keyword evidence="14" id="KW-1185">Reference proteome</keyword>
<keyword evidence="8" id="KW-1003">Cell membrane</keyword>
<feature type="domain" description="ATP synthase F1 complex delta/epsilon subunit N-terminal" evidence="12">
    <location>
        <begin position="6"/>
        <end position="83"/>
    </location>
</feature>
<dbReference type="GO" id="GO:0045259">
    <property type="term" value="C:proton-transporting ATP synthase complex"/>
    <property type="evidence" value="ECO:0007669"/>
    <property type="project" value="UniProtKB-KW"/>
</dbReference>
<comment type="function">
    <text evidence="8">Produces ATP from ADP in the presence of a proton gradient across the membrane.</text>
</comment>
<dbReference type="CDD" id="cd12152">
    <property type="entry name" value="F1-ATPase_delta"/>
    <property type="match status" value="1"/>
</dbReference>
<dbReference type="Gene3D" id="1.20.5.440">
    <property type="entry name" value="ATP synthase delta/epsilon subunit, C-terminal domain"/>
    <property type="match status" value="1"/>
</dbReference>
<gene>
    <name evidence="8" type="primary">atpC</name>
    <name evidence="13" type="ORF">SAMN04488692_10238</name>
</gene>
<organism evidence="13 14">
    <name type="scientific">Halarsenatibacter silvermanii</name>
    <dbReference type="NCBI Taxonomy" id="321763"/>
    <lineage>
        <taxon>Bacteria</taxon>
        <taxon>Bacillati</taxon>
        <taxon>Bacillota</taxon>
        <taxon>Clostridia</taxon>
        <taxon>Halanaerobiales</taxon>
        <taxon>Halarsenatibacteraceae</taxon>
        <taxon>Halarsenatibacter</taxon>
    </lineage>
</organism>
<evidence type="ECO:0000256" key="7">
    <source>
        <dbReference type="ARBA" id="ARBA00023310"/>
    </source>
</evidence>
<dbReference type="Gene3D" id="2.60.15.10">
    <property type="entry name" value="F0F1 ATP synthase delta/epsilon subunit, N-terminal"/>
    <property type="match status" value="1"/>
</dbReference>
<dbReference type="GO" id="GO:0046933">
    <property type="term" value="F:proton-transporting ATP synthase activity, rotational mechanism"/>
    <property type="evidence" value="ECO:0007669"/>
    <property type="project" value="UniProtKB-UniRule"/>
</dbReference>
<keyword evidence="4 8" id="KW-0406">Ion transport</keyword>
<sequence>MPAKIRLEVITPERVVFDDDIEMLVARAIDGDIGIMAGHTPMVTALEIGVMEIKTGEEEIPVPISDGFMEVKSEKINVIVRTAELPKEIDVERARRAKERAQRRLREEKSRIDEARAEAALERAKARLRAAEDRQRAMSYSEE</sequence>
<comment type="subunit">
    <text evidence="8 9">F-type ATPases have 2 components, CF(1) - the catalytic core - and CF(0) - the membrane proton channel. CF(1) has five subunits: alpha(3), beta(3), gamma(1), delta(1), epsilon(1). CF(0) has three main subunits: a, b and c.</text>
</comment>
<dbReference type="STRING" id="321763.SAMN04488692_10238"/>
<comment type="subcellular location">
    <subcellularLocation>
        <location evidence="1 8">Cell membrane</location>
        <topology evidence="1 8">Peripheral membrane protein</topology>
    </subcellularLocation>
</comment>
<feature type="domain" description="ATP synthase epsilon subunit C-terminal" evidence="11">
    <location>
        <begin position="87"/>
        <end position="132"/>
    </location>
</feature>
<dbReference type="GO" id="GO:0005524">
    <property type="term" value="F:ATP binding"/>
    <property type="evidence" value="ECO:0007669"/>
    <property type="project" value="UniProtKB-UniRule"/>
</dbReference>
<dbReference type="Pfam" id="PF00401">
    <property type="entry name" value="ATP-synt_DE"/>
    <property type="match status" value="1"/>
</dbReference>
<dbReference type="AlphaFoldDB" id="A0A1G9HV53"/>
<evidence type="ECO:0000259" key="12">
    <source>
        <dbReference type="Pfam" id="PF02823"/>
    </source>
</evidence>
<accession>A0A1G9HV53</accession>
<dbReference type="InterPro" id="IPR036794">
    <property type="entry name" value="ATP_F1_dsu/esu_C_sf"/>
</dbReference>
<dbReference type="SUPFAM" id="SSF51344">
    <property type="entry name" value="Epsilon subunit of F1F0-ATP synthase N-terminal domain"/>
    <property type="match status" value="1"/>
</dbReference>
<evidence type="ECO:0000256" key="9">
    <source>
        <dbReference type="RuleBase" id="RU003656"/>
    </source>
</evidence>
<evidence type="ECO:0000256" key="2">
    <source>
        <dbReference type="ARBA" id="ARBA00005712"/>
    </source>
</evidence>
<evidence type="ECO:0000256" key="10">
    <source>
        <dbReference type="SAM" id="Coils"/>
    </source>
</evidence>
<keyword evidence="10" id="KW-0175">Coiled coil</keyword>
<proteinExistence type="inferred from homology"/>
<evidence type="ECO:0000256" key="3">
    <source>
        <dbReference type="ARBA" id="ARBA00022448"/>
    </source>
</evidence>
<dbReference type="InterPro" id="IPR020547">
    <property type="entry name" value="ATP_synth_F1_esu_C"/>
</dbReference>
<name>A0A1G9HV53_9FIRM</name>
<evidence type="ECO:0000256" key="1">
    <source>
        <dbReference type="ARBA" id="ARBA00004202"/>
    </source>
</evidence>
<evidence type="ECO:0000313" key="13">
    <source>
        <dbReference type="EMBL" id="SDL16706.1"/>
    </source>
</evidence>
<dbReference type="OrthoDB" id="9804110at2"/>
<feature type="coiled-coil region" evidence="10">
    <location>
        <begin position="91"/>
        <end position="134"/>
    </location>
</feature>
<keyword evidence="6 8" id="KW-0139">CF(1)</keyword>
<evidence type="ECO:0000259" key="11">
    <source>
        <dbReference type="Pfam" id="PF00401"/>
    </source>
</evidence>
<keyword evidence="8" id="KW-0375">Hydrogen ion transport</keyword>
<evidence type="ECO:0000256" key="8">
    <source>
        <dbReference type="HAMAP-Rule" id="MF_00530"/>
    </source>
</evidence>
<dbReference type="NCBIfam" id="NF009980">
    <property type="entry name" value="PRK13446.1"/>
    <property type="match status" value="1"/>
</dbReference>
<dbReference type="Pfam" id="PF02823">
    <property type="entry name" value="ATP-synt_DE_N"/>
    <property type="match status" value="1"/>
</dbReference>
<dbReference type="EMBL" id="FNGO01000002">
    <property type="protein sequence ID" value="SDL16706.1"/>
    <property type="molecule type" value="Genomic_DNA"/>
</dbReference>
<dbReference type="RefSeq" id="WP_089757855.1">
    <property type="nucleotide sequence ID" value="NZ_FNGO01000002.1"/>
</dbReference>
<keyword evidence="3 8" id="KW-0813">Transport</keyword>
<dbReference type="Proteomes" id="UP000199476">
    <property type="component" value="Unassembled WGS sequence"/>
</dbReference>
<dbReference type="SUPFAM" id="SSF46604">
    <property type="entry name" value="Epsilon subunit of F1F0-ATP synthase C-terminal domain"/>
    <property type="match status" value="1"/>
</dbReference>
<dbReference type="InterPro" id="IPR020546">
    <property type="entry name" value="ATP_synth_F1_dsu/esu_N"/>
</dbReference>
<keyword evidence="7 8" id="KW-0066">ATP synthesis</keyword>
<dbReference type="PANTHER" id="PTHR13822:SF10">
    <property type="entry name" value="ATP SYNTHASE EPSILON CHAIN, CHLOROPLASTIC"/>
    <property type="match status" value="1"/>
</dbReference>
<dbReference type="PANTHER" id="PTHR13822">
    <property type="entry name" value="ATP SYNTHASE DELTA/EPSILON CHAIN"/>
    <property type="match status" value="1"/>
</dbReference>
<comment type="similarity">
    <text evidence="2 8 9">Belongs to the ATPase epsilon chain family.</text>
</comment>
<dbReference type="GO" id="GO:0005886">
    <property type="term" value="C:plasma membrane"/>
    <property type="evidence" value="ECO:0007669"/>
    <property type="project" value="UniProtKB-SubCell"/>
</dbReference>
<protein>
    <recommendedName>
        <fullName evidence="8">ATP synthase epsilon chain</fullName>
    </recommendedName>
    <alternativeName>
        <fullName evidence="8">ATP synthase F1 sector epsilon subunit</fullName>
    </alternativeName>
    <alternativeName>
        <fullName evidence="8">F-ATPase epsilon subunit</fullName>
    </alternativeName>
</protein>